<dbReference type="InterPro" id="IPR004045">
    <property type="entry name" value="Glutathione_S-Trfase_N"/>
</dbReference>
<dbReference type="RefSeq" id="WP_379597988.1">
    <property type="nucleotide sequence ID" value="NZ_JBHRTN010000018.1"/>
</dbReference>
<dbReference type="Gene3D" id="3.40.30.10">
    <property type="entry name" value="Glutaredoxin"/>
    <property type="match status" value="1"/>
</dbReference>
<protein>
    <submittedName>
        <fullName evidence="3">Glutathione S-transferase family protein</fullName>
    </submittedName>
</protein>
<dbReference type="Proteomes" id="UP001595593">
    <property type="component" value="Unassembled WGS sequence"/>
</dbReference>
<feature type="domain" description="GST C-terminal" evidence="2">
    <location>
        <begin position="88"/>
        <end position="212"/>
    </location>
</feature>
<name>A0ABV7G1K9_9PROT</name>
<dbReference type="InterPro" id="IPR036282">
    <property type="entry name" value="Glutathione-S-Trfase_C_sf"/>
</dbReference>
<keyword evidence="4" id="KW-1185">Reference proteome</keyword>
<dbReference type="SFLD" id="SFLDG00358">
    <property type="entry name" value="Main_(cytGST)"/>
    <property type="match status" value="1"/>
</dbReference>
<feature type="domain" description="GST N-terminal" evidence="1">
    <location>
        <begin position="2"/>
        <end position="82"/>
    </location>
</feature>
<dbReference type="CDD" id="cd03207">
    <property type="entry name" value="GST_C_8"/>
    <property type="match status" value="1"/>
</dbReference>
<dbReference type="PROSITE" id="PS50405">
    <property type="entry name" value="GST_CTER"/>
    <property type="match status" value="1"/>
</dbReference>
<dbReference type="EMBL" id="JBHRTN010000018">
    <property type="protein sequence ID" value="MFC3126574.1"/>
    <property type="molecule type" value="Genomic_DNA"/>
</dbReference>
<dbReference type="PANTHER" id="PTHR44051:SF8">
    <property type="entry name" value="GLUTATHIONE S-TRANSFERASE GSTA"/>
    <property type="match status" value="1"/>
</dbReference>
<organism evidence="3 4">
    <name type="scientific">Teichococcus globiformis</name>
    <dbReference type="NCBI Taxonomy" id="2307229"/>
    <lineage>
        <taxon>Bacteria</taxon>
        <taxon>Pseudomonadati</taxon>
        <taxon>Pseudomonadota</taxon>
        <taxon>Alphaproteobacteria</taxon>
        <taxon>Acetobacterales</taxon>
        <taxon>Roseomonadaceae</taxon>
        <taxon>Roseomonas</taxon>
    </lineage>
</organism>
<dbReference type="SFLD" id="SFLDG01150">
    <property type="entry name" value="Main.1:_Beta-like"/>
    <property type="match status" value="1"/>
</dbReference>
<dbReference type="PANTHER" id="PTHR44051">
    <property type="entry name" value="GLUTATHIONE S-TRANSFERASE-RELATED"/>
    <property type="match status" value="1"/>
</dbReference>
<dbReference type="PROSITE" id="PS50404">
    <property type="entry name" value="GST_NTER"/>
    <property type="match status" value="1"/>
</dbReference>
<evidence type="ECO:0000313" key="3">
    <source>
        <dbReference type="EMBL" id="MFC3126574.1"/>
    </source>
</evidence>
<dbReference type="InterPro" id="IPR040079">
    <property type="entry name" value="Glutathione_S-Trfase"/>
</dbReference>
<dbReference type="Pfam" id="PF13409">
    <property type="entry name" value="GST_N_2"/>
    <property type="match status" value="1"/>
</dbReference>
<dbReference type="CDD" id="cd03046">
    <property type="entry name" value="GST_N_GTT1_like"/>
    <property type="match status" value="1"/>
</dbReference>
<sequence length="214" mass="23110">MARELVFYTNPMSRGRIVRWMLEETGEAYRTELLDYGGSMKSPDFLAINPMGKVPTIRHGGTVVTEAAAICAYLADAFPAAKLAPPPESPERGPYYRWLFFGAGVVEPAASNAALGFEVPPDQRALMGYGCLEDVLNTLEQAVSGGGWLAGSNFSAADLYLGAQIGWGMQFGTLPKRPAFERFWERCSTRPAAIRARSLDEALMPAAPGKPSAS</sequence>
<reference evidence="4" key="1">
    <citation type="journal article" date="2019" name="Int. J. Syst. Evol. Microbiol.">
        <title>The Global Catalogue of Microorganisms (GCM) 10K type strain sequencing project: providing services to taxonomists for standard genome sequencing and annotation.</title>
        <authorList>
            <consortium name="The Broad Institute Genomics Platform"/>
            <consortium name="The Broad Institute Genome Sequencing Center for Infectious Disease"/>
            <person name="Wu L."/>
            <person name="Ma J."/>
        </authorList>
    </citation>
    <scope>NUCLEOTIDE SEQUENCE [LARGE SCALE GENOMIC DNA]</scope>
    <source>
        <strain evidence="4">KCTC 52094</strain>
    </source>
</reference>
<gene>
    <name evidence="3" type="ORF">ACFOD4_16035</name>
</gene>
<dbReference type="InterPro" id="IPR036249">
    <property type="entry name" value="Thioredoxin-like_sf"/>
</dbReference>
<dbReference type="InterPro" id="IPR010987">
    <property type="entry name" value="Glutathione-S-Trfase_C-like"/>
</dbReference>
<comment type="caution">
    <text evidence="3">The sequence shown here is derived from an EMBL/GenBank/DDBJ whole genome shotgun (WGS) entry which is preliminary data.</text>
</comment>
<dbReference type="Pfam" id="PF00043">
    <property type="entry name" value="GST_C"/>
    <property type="match status" value="1"/>
</dbReference>
<dbReference type="SUPFAM" id="SSF52833">
    <property type="entry name" value="Thioredoxin-like"/>
    <property type="match status" value="1"/>
</dbReference>
<dbReference type="SFLD" id="SFLDS00019">
    <property type="entry name" value="Glutathione_Transferase_(cytos"/>
    <property type="match status" value="1"/>
</dbReference>
<dbReference type="SUPFAM" id="SSF47616">
    <property type="entry name" value="GST C-terminal domain-like"/>
    <property type="match status" value="1"/>
</dbReference>
<accession>A0ABV7G1K9</accession>
<evidence type="ECO:0000259" key="2">
    <source>
        <dbReference type="PROSITE" id="PS50405"/>
    </source>
</evidence>
<evidence type="ECO:0000259" key="1">
    <source>
        <dbReference type="PROSITE" id="PS50404"/>
    </source>
</evidence>
<dbReference type="InterPro" id="IPR004046">
    <property type="entry name" value="GST_C"/>
</dbReference>
<dbReference type="Gene3D" id="1.20.1050.10">
    <property type="match status" value="1"/>
</dbReference>
<evidence type="ECO:0000313" key="4">
    <source>
        <dbReference type="Proteomes" id="UP001595593"/>
    </source>
</evidence>
<proteinExistence type="predicted"/>